<dbReference type="GO" id="GO:0003723">
    <property type="term" value="F:RNA binding"/>
    <property type="evidence" value="ECO:0007669"/>
    <property type="project" value="InterPro"/>
</dbReference>
<feature type="domain" description="tRNA/rRNA methyltransferase SpoU type" evidence="8">
    <location>
        <begin position="2"/>
        <end position="141"/>
    </location>
</feature>
<dbReference type="GO" id="GO:0008757">
    <property type="term" value="F:S-adenosylmethionine-dependent methyltransferase activity"/>
    <property type="evidence" value="ECO:0007669"/>
    <property type="project" value="UniProtKB-UniRule"/>
</dbReference>
<dbReference type="InterPro" id="IPR029028">
    <property type="entry name" value="Alpha/beta_knot_MTases"/>
</dbReference>
<dbReference type="InterPro" id="IPR001537">
    <property type="entry name" value="SpoU_MeTrfase"/>
</dbReference>
<keyword evidence="5 6" id="KW-0819">tRNA processing</keyword>
<feature type="binding site" evidence="6 7">
    <location>
        <position position="120"/>
    </location>
    <ligand>
        <name>S-adenosyl-L-methionine</name>
        <dbReference type="ChEBI" id="CHEBI:59789"/>
    </ligand>
</feature>
<protein>
    <recommendedName>
        <fullName evidence="6">Putative tRNA (cytidine(34)-2'-O)-methyltransferase</fullName>
        <ecNumber evidence="6">2.1.1.207</ecNumber>
    </recommendedName>
    <alternativeName>
        <fullName evidence="6">tRNA (cytidine/uridine-2'-O-)-methyltransferase</fullName>
    </alternativeName>
</protein>
<dbReference type="FunFam" id="3.40.1280.10:FF:000002">
    <property type="entry name" value="Peptidylprolyl isomerase"/>
    <property type="match status" value="1"/>
</dbReference>
<dbReference type="Gene3D" id="3.40.1280.10">
    <property type="match status" value="1"/>
</dbReference>
<dbReference type="PANTHER" id="PTHR42971">
    <property type="entry name" value="TRNA (CYTIDINE(34)-2'-O)-METHYLTRANSFERASE"/>
    <property type="match status" value="1"/>
</dbReference>
<keyword evidence="1 6" id="KW-0963">Cytoplasm</keyword>
<keyword evidence="10" id="KW-1185">Reference proteome</keyword>
<feature type="binding site" evidence="6 7">
    <location>
        <position position="99"/>
    </location>
    <ligand>
        <name>S-adenosyl-L-methionine</name>
        <dbReference type="ChEBI" id="CHEBI:59789"/>
    </ligand>
</feature>
<dbReference type="RefSeq" id="WP_034439106.1">
    <property type="nucleotide sequence ID" value="NZ_CAACYI010000001.1"/>
</dbReference>
<name>A0A8H2M8K2_9FIRM</name>
<comment type="catalytic activity">
    <reaction evidence="6">
        <text>5-carboxymethylaminomethyluridine(34) in tRNA(Leu) + S-adenosyl-L-methionine = 5-carboxymethylaminomethyl-2'-O-methyluridine(34) in tRNA(Leu) + S-adenosyl-L-homocysteine + H(+)</text>
        <dbReference type="Rhea" id="RHEA:43088"/>
        <dbReference type="Rhea" id="RHEA-COMP:10333"/>
        <dbReference type="Rhea" id="RHEA-COMP:10334"/>
        <dbReference type="ChEBI" id="CHEBI:15378"/>
        <dbReference type="ChEBI" id="CHEBI:57856"/>
        <dbReference type="ChEBI" id="CHEBI:59789"/>
        <dbReference type="ChEBI" id="CHEBI:74508"/>
        <dbReference type="ChEBI" id="CHEBI:74511"/>
        <dbReference type="EC" id="2.1.1.207"/>
    </reaction>
</comment>
<dbReference type="GO" id="GO:0002130">
    <property type="term" value="P:wobble position ribose methylation"/>
    <property type="evidence" value="ECO:0007669"/>
    <property type="project" value="TreeGrafter"/>
</dbReference>
<dbReference type="NCBIfam" id="TIGR00185">
    <property type="entry name" value="tRNA_yibK_trmL"/>
    <property type="match status" value="1"/>
</dbReference>
<evidence type="ECO:0000259" key="8">
    <source>
        <dbReference type="Pfam" id="PF00588"/>
    </source>
</evidence>
<comment type="function">
    <text evidence="6">Could methylate the ribose at the nucleotide 34 wobble position in tRNA.</text>
</comment>
<dbReference type="SUPFAM" id="SSF75217">
    <property type="entry name" value="alpha/beta knot"/>
    <property type="match status" value="1"/>
</dbReference>
<evidence type="ECO:0000256" key="2">
    <source>
        <dbReference type="ARBA" id="ARBA00022603"/>
    </source>
</evidence>
<dbReference type="Pfam" id="PF00588">
    <property type="entry name" value="SpoU_methylase"/>
    <property type="match status" value="1"/>
</dbReference>
<evidence type="ECO:0000256" key="4">
    <source>
        <dbReference type="ARBA" id="ARBA00022691"/>
    </source>
</evidence>
<organism evidence="9 10">
    <name type="scientific">Urinicoccus massiliensis</name>
    <dbReference type="NCBI Taxonomy" id="1723382"/>
    <lineage>
        <taxon>Bacteria</taxon>
        <taxon>Bacillati</taxon>
        <taxon>Bacillota</taxon>
        <taxon>Tissierellia</taxon>
        <taxon>Tissierellales</taxon>
        <taxon>Peptoniphilaceae</taxon>
        <taxon>Urinicoccus</taxon>
    </lineage>
</organism>
<accession>A0A8H2M8K2</accession>
<comment type="similarity">
    <text evidence="6">Belongs to the class IV-like SAM-binding methyltransferase superfamily. RNA methyltransferase TrmH family. TrmL subfamily.</text>
</comment>
<evidence type="ECO:0000256" key="1">
    <source>
        <dbReference type="ARBA" id="ARBA00022490"/>
    </source>
</evidence>
<reference evidence="9 10" key="1">
    <citation type="submission" date="2019-02" db="EMBL/GenBank/DDBJ databases">
        <authorList>
            <consortium name="Pathogen Informatics"/>
        </authorList>
    </citation>
    <scope>NUCLEOTIDE SEQUENCE [LARGE SCALE GENOMIC DNA]</scope>
    <source>
        <strain evidence="9 10">3012STDY7089603</strain>
    </source>
</reference>
<dbReference type="Proteomes" id="UP000377798">
    <property type="component" value="Unassembled WGS sequence"/>
</dbReference>
<proteinExistence type="inferred from homology"/>
<evidence type="ECO:0000256" key="7">
    <source>
        <dbReference type="PIRSR" id="PIRSR029256-1"/>
    </source>
</evidence>
<gene>
    <name evidence="9" type="primary">trmL</name>
    <name evidence="9" type="ORF">NCTC13150_01253</name>
</gene>
<feature type="binding site" evidence="6 7">
    <location>
        <position position="129"/>
    </location>
    <ligand>
        <name>S-adenosyl-L-methionine</name>
        <dbReference type="ChEBI" id="CHEBI:59789"/>
    </ligand>
</feature>
<comment type="subcellular location">
    <subcellularLocation>
        <location evidence="6">Cytoplasm</location>
    </subcellularLocation>
</comment>
<keyword evidence="4 6" id="KW-0949">S-adenosyl-L-methionine</keyword>
<keyword evidence="3 6" id="KW-0808">Transferase</keyword>
<sequence>MLNIILYQPEIPYNTGAIARTCALTKTRLHLVKPLGFSVDDSHLKRAGLDYWPLVDISYYDSFEDVVDLMEGDIYFASTHGHKRYTDVTYKDGDAIVFGRETSGLPKEIMDKYKDQLIRVPMRTELRRSLNLANSANIVLFEALRQNDFFDLD</sequence>
<evidence type="ECO:0000256" key="5">
    <source>
        <dbReference type="ARBA" id="ARBA00022694"/>
    </source>
</evidence>
<dbReference type="GO" id="GO:0008175">
    <property type="term" value="F:tRNA methyltransferase activity"/>
    <property type="evidence" value="ECO:0007669"/>
    <property type="project" value="UniProtKB-UniRule"/>
</dbReference>
<comment type="caution">
    <text evidence="9">The sequence shown here is derived from an EMBL/GenBank/DDBJ whole genome shotgun (WGS) entry which is preliminary data.</text>
</comment>
<dbReference type="GO" id="GO:0005737">
    <property type="term" value="C:cytoplasm"/>
    <property type="evidence" value="ECO:0007669"/>
    <property type="project" value="UniProtKB-SubCell"/>
</dbReference>
<dbReference type="EC" id="2.1.1.207" evidence="6"/>
<dbReference type="CDD" id="cd18094">
    <property type="entry name" value="SpoU-like_TrmL"/>
    <property type="match status" value="1"/>
</dbReference>
<evidence type="ECO:0000313" key="9">
    <source>
        <dbReference type="EMBL" id="VFB16701.1"/>
    </source>
</evidence>
<evidence type="ECO:0000313" key="10">
    <source>
        <dbReference type="Proteomes" id="UP000377798"/>
    </source>
</evidence>
<dbReference type="EMBL" id="CAACYI010000001">
    <property type="protein sequence ID" value="VFB16701.1"/>
    <property type="molecule type" value="Genomic_DNA"/>
</dbReference>
<dbReference type="GO" id="GO:0042802">
    <property type="term" value="F:identical protein binding"/>
    <property type="evidence" value="ECO:0007669"/>
    <property type="project" value="UniProtKB-ARBA"/>
</dbReference>
<comment type="catalytic activity">
    <reaction evidence="6">
        <text>cytidine(34) in tRNA + S-adenosyl-L-methionine = 2'-O-methylcytidine(34) in tRNA + S-adenosyl-L-homocysteine + H(+)</text>
        <dbReference type="Rhea" id="RHEA:43084"/>
        <dbReference type="Rhea" id="RHEA-COMP:10331"/>
        <dbReference type="Rhea" id="RHEA-COMP:10332"/>
        <dbReference type="ChEBI" id="CHEBI:15378"/>
        <dbReference type="ChEBI" id="CHEBI:57856"/>
        <dbReference type="ChEBI" id="CHEBI:59789"/>
        <dbReference type="ChEBI" id="CHEBI:74495"/>
        <dbReference type="ChEBI" id="CHEBI:82748"/>
        <dbReference type="EC" id="2.1.1.207"/>
    </reaction>
</comment>
<dbReference type="InterPro" id="IPR029026">
    <property type="entry name" value="tRNA_m1G_MTases_N"/>
</dbReference>
<keyword evidence="2 6" id="KW-0489">Methyltransferase</keyword>
<dbReference type="InterPro" id="IPR016914">
    <property type="entry name" value="TrmL"/>
</dbReference>
<dbReference type="PANTHER" id="PTHR42971:SF1">
    <property type="entry name" value="TRNA (CYTIDINE(34)-2'-O)-METHYLTRANSFERASE"/>
    <property type="match status" value="1"/>
</dbReference>
<evidence type="ECO:0000256" key="3">
    <source>
        <dbReference type="ARBA" id="ARBA00022679"/>
    </source>
</evidence>
<dbReference type="PIRSF" id="PIRSF029256">
    <property type="entry name" value="SpoU_TrmH_prd"/>
    <property type="match status" value="1"/>
</dbReference>
<dbReference type="AlphaFoldDB" id="A0A8H2M8K2"/>
<evidence type="ECO:0000256" key="6">
    <source>
        <dbReference type="HAMAP-Rule" id="MF_01885"/>
    </source>
</evidence>
<comment type="caution">
    <text evidence="6">Lacks conserved residue(s) required for the propagation of feature annotation.</text>
</comment>
<dbReference type="HAMAP" id="MF_01885">
    <property type="entry name" value="tRNA_methyltr_TrmL"/>
    <property type="match status" value="1"/>
</dbReference>